<reference evidence="2 3" key="1">
    <citation type="submission" date="2018-06" db="EMBL/GenBank/DDBJ databases">
        <title>Genomic Encyclopedia of Archaeal and Bacterial Type Strains, Phase II (KMG-II): from individual species to whole genera.</title>
        <authorList>
            <person name="Goeker M."/>
        </authorList>
    </citation>
    <scope>NUCLEOTIDE SEQUENCE [LARGE SCALE GENOMIC DNA]</scope>
    <source>
        <strain evidence="2 3">DSM 21851</strain>
    </source>
</reference>
<dbReference type="RefSeq" id="WP_111627830.1">
    <property type="nucleotide sequence ID" value="NZ_QLMC01000002.1"/>
</dbReference>
<sequence>MKATTTLSLAFLLAFSAFAQTEPGRALWSGNLQINTTQLAGEYPNGYTRRSPQLNLSVHHGVFLQNNWLMGLAVNGSYYKQRNASTIPLDQNYWQGGLSVFARKYWGASNWRIFAGGGIGGSLDQLRQEVYNTSTSVRSENRTHTYQVAPFTQVGGIYFLNSRWGLEVATSSTVFPFTFSGLTAGLVYMTGSTQSERPILAATPPTVGSQTRAGRFTVGASIVFSSRNEEVNNQTANAHSLRAAPAVGFFVANNFLVGISVPITWNTANGTTKTAETDLSFAPYVRAYLSSTRLRPYAGATFTYSTYSFKQDPYPRERISHTVGGTLNGGLAYLLGKNFIAEANLLNLSVSKQTQHNQLKNGSWLEGLHLTTSPAFSVQYVF</sequence>
<accession>A0A327X397</accession>
<evidence type="ECO:0000256" key="1">
    <source>
        <dbReference type="SAM" id="SignalP"/>
    </source>
</evidence>
<comment type="caution">
    <text evidence="2">The sequence shown here is derived from an EMBL/GenBank/DDBJ whole genome shotgun (WGS) entry which is preliminary data.</text>
</comment>
<gene>
    <name evidence="2" type="ORF">LX87_01752</name>
</gene>
<dbReference type="OrthoDB" id="924261at2"/>
<feature type="signal peptide" evidence="1">
    <location>
        <begin position="1"/>
        <end position="19"/>
    </location>
</feature>
<protein>
    <submittedName>
        <fullName evidence="2">Uncharacterized protein</fullName>
    </submittedName>
</protein>
<evidence type="ECO:0000313" key="2">
    <source>
        <dbReference type="EMBL" id="RAK00055.1"/>
    </source>
</evidence>
<feature type="chain" id="PRO_5016264839" evidence="1">
    <location>
        <begin position="20"/>
        <end position="382"/>
    </location>
</feature>
<dbReference type="SUPFAM" id="SSF56925">
    <property type="entry name" value="OMPA-like"/>
    <property type="match status" value="1"/>
</dbReference>
<dbReference type="EMBL" id="QLMC01000002">
    <property type="protein sequence ID" value="RAK00055.1"/>
    <property type="molecule type" value="Genomic_DNA"/>
</dbReference>
<dbReference type="InterPro" id="IPR011250">
    <property type="entry name" value="OMP/PagP_B-barrel"/>
</dbReference>
<keyword evidence="1" id="KW-0732">Signal</keyword>
<dbReference type="Proteomes" id="UP000248790">
    <property type="component" value="Unassembled WGS sequence"/>
</dbReference>
<organism evidence="2 3">
    <name type="scientific">Larkinella arboricola</name>
    <dbReference type="NCBI Taxonomy" id="643671"/>
    <lineage>
        <taxon>Bacteria</taxon>
        <taxon>Pseudomonadati</taxon>
        <taxon>Bacteroidota</taxon>
        <taxon>Cytophagia</taxon>
        <taxon>Cytophagales</taxon>
        <taxon>Spirosomataceae</taxon>
        <taxon>Larkinella</taxon>
    </lineage>
</organism>
<name>A0A327X397_LARAB</name>
<keyword evidence="3" id="KW-1185">Reference proteome</keyword>
<dbReference type="AlphaFoldDB" id="A0A327X397"/>
<proteinExistence type="predicted"/>
<evidence type="ECO:0000313" key="3">
    <source>
        <dbReference type="Proteomes" id="UP000248790"/>
    </source>
</evidence>